<dbReference type="Proteomes" id="UP000239907">
    <property type="component" value="Unassembled WGS sequence"/>
</dbReference>
<dbReference type="AlphaFoldDB" id="A0A2S7TZ52"/>
<accession>A0A2S7TZ52</accession>
<gene>
    <name evidence="1" type="ORF">BSZ32_02090</name>
</gene>
<sequence length="66" mass="7477">MKLTQLPIPTARLKLRTATEEAEVNLLRQALNREHYLKAGRAVGHSLWQGIYETNIEDGSSKLAHH</sequence>
<protein>
    <submittedName>
        <fullName evidence="1">Uncharacterized protein</fullName>
    </submittedName>
</protein>
<dbReference type="RefSeq" id="WP_105041887.1">
    <property type="nucleotide sequence ID" value="NZ_MQWA01000001.1"/>
</dbReference>
<proteinExistence type="predicted"/>
<keyword evidence="2" id="KW-1185">Reference proteome</keyword>
<name>A0A2S7TZ52_9BACT</name>
<comment type="caution">
    <text evidence="1">The sequence shown here is derived from an EMBL/GenBank/DDBJ whole genome shotgun (WGS) entry which is preliminary data.</text>
</comment>
<evidence type="ECO:0000313" key="2">
    <source>
        <dbReference type="Proteomes" id="UP000239907"/>
    </source>
</evidence>
<evidence type="ECO:0000313" key="1">
    <source>
        <dbReference type="EMBL" id="PQJ27404.1"/>
    </source>
</evidence>
<dbReference type="EMBL" id="MQWA01000001">
    <property type="protein sequence ID" value="PQJ27404.1"/>
    <property type="molecule type" value="Genomic_DNA"/>
</dbReference>
<reference evidence="1 2" key="1">
    <citation type="submission" date="2016-12" db="EMBL/GenBank/DDBJ databases">
        <title>Study of bacterial adaptation to deep sea.</title>
        <authorList>
            <person name="Song J."/>
            <person name="Yoshizawa S."/>
            <person name="Kogure K."/>
        </authorList>
    </citation>
    <scope>NUCLEOTIDE SEQUENCE [LARGE SCALE GENOMIC DNA]</scope>
    <source>
        <strain evidence="1 2">SAORIC-165</strain>
    </source>
</reference>
<organism evidence="1 2">
    <name type="scientific">Rubritalea profundi</name>
    <dbReference type="NCBI Taxonomy" id="1658618"/>
    <lineage>
        <taxon>Bacteria</taxon>
        <taxon>Pseudomonadati</taxon>
        <taxon>Verrucomicrobiota</taxon>
        <taxon>Verrucomicrobiia</taxon>
        <taxon>Verrucomicrobiales</taxon>
        <taxon>Rubritaleaceae</taxon>
        <taxon>Rubritalea</taxon>
    </lineage>
</organism>